<feature type="non-terminal residue" evidence="1">
    <location>
        <position position="102"/>
    </location>
</feature>
<dbReference type="RefSeq" id="XP_028877983.1">
    <property type="nucleotide sequence ID" value="XM_029030686.1"/>
</dbReference>
<name>A0A1X0NGX5_9TRYP</name>
<evidence type="ECO:0000313" key="1">
    <source>
        <dbReference type="EMBL" id="ORC83917.1"/>
    </source>
</evidence>
<reference evidence="1 2" key="1">
    <citation type="submission" date="2017-03" db="EMBL/GenBank/DDBJ databases">
        <title>An alternative strategy for trypanosome survival in the mammalian bloodstream revealed through genome and transcriptome analysis of the ubiquitous bovine parasite Trypanosoma (Megatrypanum) theileri.</title>
        <authorList>
            <person name="Kelly S."/>
            <person name="Ivens A."/>
            <person name="Mott A."/>
            <person name="O'Neill E."/>
            <person name="Emms D."/>
            <person name="Macleod O."/>
            <person name="Voorheis P."/>
            <person name="Matthews J."/>
            <person name="Matthews K."/>
            <person name="Carrington M."/>
        </authorList>
    </citation>
    <scope>NUCLEOTIDE SEQUENCE [LARGE SCALE GENOMIC DNA]</scope>
    <source>
        <strain evidence="1">Edinburgh</strain>
    </source>
</reference>
<proteinExistence type="predicted"/>
<dbReference type="EMBL" id="NBCO01000053">
    <property type="protein sequence ID" value="ORC83917.1"/>
    <property type="molecule type" value="Genomic_DNA"/>
</dbReference>
<dbReference type="AlphaFoldDB" id="A0A1X0NGX5"/>
<sequence>SIKEFYERIRDESNGESFHQAWEVASKALDKWEEEEDNRTGWDEAKVSYDAELTKWKELQPECDKYVQWFDAEICRHIAYVGIRAFAVGYLLPDWTQILIRE</sequence>
<keyword evidence="2" id="KW-1185">Reference proteome</keyword>
<dbReference type="Proteomes" id="UP000192257">
    <property type="component" value="Unassembled WGS sequence"/>
</dbReference>
<gene>
    <name evidence="1" type="ORF">TM35_000531010</name>
</gene>
<accession>A0A1X0NGX5</accession>
<comment type="caution">
    <text evidence="1">The sequence shown here is derived from an EMBL/GenBank/DDBJ whole genome shotgun (WGS) entry which is preliminary data.</text>
</comment>
<evidence type="ECO:0000313" key="2">
    <source>
        <dbReference type="Proteomes" id="UP000192257"/>
    </source>
</evidence>
<protein>
    <submittedName>
        <fullName evidence="1">Uncharacterized protein</fullName>
    </submittedName>
</protein>
<dbReference type="VEuPathDB" id="TriTrypDB:TM35_000531010"/>
<feature type="non-terminal residue" evidence="1">
    <location>
        <position position="1"/>
    </location>
</feature>
<organism evidence="1 2">
    <name type="scientific">Trypanosoma theileri</name>
    <dbReference type="NCBI Taxonomy" id="67003"/>
    <lineage>
        <taxon>Eukaryota</taxon>
        <taxon>Discoba</taxon>
        <taxon>Euglenozoa</taxon>
        <taxon>Kinetoplastea</taxon>
        <taxon>Metakinetoplastina</taxon>
        <taxon>Trypanosomatida</taxon>
        <taxon>Trypanosomatidae</taxon>
        <taxon>Trypanosoma</taxon>
    </lineage>
</organism>
<dbReference type="GeneID" id="39990466"/>